<name>A0A0G0GLA6_9BACT</name>
<evidence type="ECO:0000256" key="2">
    <source>
        <dbReference type="SAM" id="Phobius"/>
    </source>
</evidence>
<feature type="transmembrane region" description="Helical" evidence="2">
    <location>
        <begin position="33"/>
        <end position="59"/>
    </location>
</feature>
<gene>
    <name evidence="4" type="ORF">UR96_C0014G0001</name>
</gene>
<evidence type="ECO:0000313" key="4">
    <source>
        <dbReference type="EMBL" id="KKP92402.1"/>
    </source>
</evidence>
<accession>A0A0G0GLA6</accession>
<proteinExistence type="inferred from homology"/>
<organism evidence="4 5">
    <name type="scientific">candidate division WS6 bacterium GW2011_GWC1_36_11</name>
    <dbReference type="NCBI Taxonomy" id="1619090"/>
    <lineage>
        <taxon>Bacteria</taxon>
        <taxon>Candidatus Dojkabacteria</taxon>
    </lineage>
</organism>
<keyword evidence="4" id="KW-0808">Transferase</keyword>
<comment type="caution">
    <text evidence="4">The sequence shown here is derived from an EMBL/GenBank/DDBJ whole genome shotgun (WGS) entry which is preliminary data.</text>
</comment>
<dbReference type="Pfam" id="PF02397">
    <property type="entry name" value="Bac_transf"/>
    <property type="match status" value="1"/>
</dbReference>
<dbReference type="PANTHER" id="PTHR30576">
    <property type="entry name" value="COLANIC BIOSYNTHESIS UDP-GLUCOSE LIPID CARRIER TRANSFERASE"/>
    <property type="match status" value="1"/>
</dbReference>
<evidence type="ECO:0000259" key="3">
    <source>
        <dbReference type="Pfam" id="PF02397"/>
    </source>
</evidence>
<dbReference type="PANTHER" id="PTHR30576:SF0">
    <property type="entry name" value="UNDECAPRENYL-PHOSPHATE N-ACETYLGALACTOSAMINYL 1-PHOSPHATE TRANSFERASE-RELATED"/>
    <property type="match status" value="1"/>
</dbReference>
<reference evidence="4 5" key="1">
    <citation type="journal article" date="2015" name="Nature">
        <title>rRNA introns, odd ribosomes, and small enigmatic genomes across a large radiation of phyla.</title>
        <authorList>
            <person name="Brown C.T."/>
            <person name="Hug L.A."/>
            <person name="Thomas B.C."/>
            <person name="Sharon I."/>
            <person name="Castelle C.J."/>
            <person name="Singh A."/>
            <person name="Wilkins M.J."/>
            <person name="Williams K.H."/>
            <person name="Banfield J.F."/>
        </authorList>
    </citation>
    <scope>NUCLEOTIDE SEQUENCE [LARGE SCALE GENOMIC DNA]</scope>
</reference>
<sequence>TTVENKLIILHLKFLYINCKIILKMSYRRSKRIFDIVLSLLLLIILSPVLLLSALLIWITDREEIFVKEPLRIGMKGKEFKMYKFRTMIPNAHSEIENNPMYAKTKEKWIKHDGKLKISEDQRITWIGKILRKTDIDELPQLLNVIRGEMSVVGPRPMYMGEVNRYLAKNSLGRKYIKRTLRVRPGMTGIWQVSGRNEIKFKDRVVLESKYAAHINFKDDLKIFFKTPLVVLTRKGVYE</sequence>
<feature type="non-terminal residue" evidence="4">
    <location>
        <position position="1"/>
    </location>
</feature>
<evidence type="ECO:0000256" key="1">
    <source>
        <dbReference type="ARBA" id="ARBA00006464"/>
    </source>
</evidence>
<keyword evidence="2" id="KW-0812">Transmembrane</keyword>
<dbReference type="Proteomes" id="UP000034140">
    <property type="component" value="Unassembled WGS sequence"/>
</dbReference>
<comment type="similarity">
    <text evidence="1">Belongs to the bacterial sugar transferase family.</text>
</comment>
<keyword evidence="2" id="KW-0472">Membrane</keyword>
<keyword evidence="2" id="KW-1133">Transmembrane helix</keyword>
<dbReference type="GO" id="GO:0016780">
    <property type="term" value="F:phosphotransferase activity, for other substituted phosphate groups"/>
    <property type="evidence" value="ECO:0007669"/>
    <property type="project" value="TreeGrafter"/>
</dbReference>
<feature type="domain" description="Bacterial sugar transferase" evidence="3">
    <location>
        <begin position="31"/>
        <end position="232"/>
    </location>
</feature>
<dbReference type="EMBL" id="LBRE01000014">
    <property type="protein sequence ID" value="KKP92402.1"/>
    <property type="molecule type" value="Genomic_DNA"/>
</dbReference>
<dbReference type="AlphaFoldDB" id="A0A0G0GLA6"/>
<evidence type="ECO:0000313" key="5">
    <source>
        <dbReference type="Proteomes" id="UP000034140"/>
    </source>
</evidence>
<dbReference type="InterPro" id="IPR003362">
    <property type="entry name" value="Bact_transf"/>
</dbReference>
<protein>
    <submittedName>
        <fullName evidence="4">Exopolysaccharide biosynthesis polyprenyl glycosylphosphotransferase</fullName>
    </submittedName>
</protein>